<sequence length="229" mass="25018">MKTDFTEEKQRQRAPSKRSLETKARILDAAERLFAERGFEGASVRDIAKEAGVQVGLVTHHTGPKEDLFARIVTRRADELAAGRLSALASRHEHGKLALPDILESFFEPYLYKAETGGPQWLAYARLVAIVSADPHWRPLAERCFDPTANRFIDAICALYPDTPRQVIAAGFVYSVSAMLALVTSRWRVNALGDPRPDAASHLDELVAFCAAGIEACATSTPATSPKGS</sequence>
<dbReference type="GeneID" id="83880525"/>
<feature type="domain" description="HTH tetR-type" evidence="4">
    <location>
        <begin position="20"/>
        <end position="80"/>
    </location>
</feature>
<dbReference type="EMBL" id="CYTW01000001">
    <property type="protein sequence ID" value="CUJ92344.1"/>
    <property type="molecule type" value="Genomic_DNA"/>
</dbReference>
<gene>
    <name evidence="5" type="primary">acnR</name>
    <name evidence="5" type="ORF">PH7735_01472</name>
</gene>
<keyword evidence="1 2" id="KW-0238">DNA-binding</keyword>
<dbReference type="PROSITE" id="PS50977">
    <property type="entry name" value="HTH_TETR_2"/>
    <property type="match status" value="1"/>
</dbReference>
<dbReference type="GO" id="GO:0000976">
    <property type="term" value="F:transcription cis-regulatory region binding"/>
    <property type="evidence" value="ECO:0007669"/>
    <property type="project" value="TreeGrafter"/>
</dbReference>
<dbReference type="RefSeq" id="WP_058310594.1">
    <property type="nucleotide sequence ID" value="NZ_CYTW01000001.1"/>
</dbReference>
<dbReference type="InterPro" id="IPR001647">
    <property type="entry name" value="HTH_TetR"/>
</dbReference>
<evidence type="ECO:0000313" key="5">
    <source>
        <dbReference type="EMBL" id="CUJ92344.1"/>
    </source>
</evidence>
<dbReference type="InterPro" id="IPR041586">
    <property type="entry name" value="PsrA_TetR_C"/>
</dbReference>
<evidence type="ECO:0000256" key="3">
    <source>
        <dbReference type="SAM" id="MobiDB-lite"/>
    </source>
</evidence>
<dbReference type="Pfam" id="PF17939">
    <property type="entry name" value="TetR_C_30"/>
    <property type="match status" value="1"/>
</dbReference>
<dbReference type="SUPFAM" id="SSF48498">
    <property type="entry name" value="Tetracyclin repressor-like, C-terminal domain"/>
    <property type="match status" value="1"/>
</dbReference>
<name>A0A0P1I657_9RHOB</name>
<dbReference type="PANTHER" id="PTHR30055">
    <property type="entry name" value="HTH-TYPE TRANSCRIPTIONAL REGULATOR RUTR"/>
    <property type="match status" value="1"/>
</dbReference>
<feature type="DNA-binding region" description="H-T-H motif" evidence="2">
    <location>
        <begin position="43"/>
        <end position="62"/>
    </location>
</feature>
<dbReference type="InterPro" id="IPR009057">
    <property type="entry name" value="Homeodomain-like_sf"/>
</dbReference>
<dbReference type="PRINTS" id="PR00455">
    <property type="entry name" value="HTHTETR"/>
</dbReference>
<evidence type="ECO:0000259" key="4">
    <source>
        <dbReference type="PROSITE" id="PS50977"/>
    </source>
</evidence>
<dbReference type="InterPro" id="IPR050109">
    <property type="entry name" value="HTH-type_TetR-like_transc_reg"/>
</dbReference>
<dbReference type="Proteomes" id="UP000051870">
    <property type="component" value="Unassembled WGS sequence"/>
</dbReference>
<organism evidence="5 6">
    <name type="scientific">Shimia thalassica</name>
    <dbReference type="NCBI Taxonomy" id="1715693"/>
    <lineage>
        <taxon>Bacteria</taxon>
        <taxon>Pseudomonadati</taxon>
        <taxon>Pseudomonadota</taxon>
        <taxon>Alphaproteobacteria</taxon>
        <taxon>Rhodobacterales</taxon>
        <taxon>Roseobacteraceae</taxon>
    </lineage>
</organism>
<dbReference type="AlphaFoldDB" id="A0A0P1I657"/>
<feature type="region of interest" description="Disordered" evidence="3">
    <location>
        <begin position="1"/>
        <end position="20"/>
    </location>
</feature>
<dbReference type="SUPFAM" id="SSF46689">
    <property type="entry name" value="Homeodomain-like"/>
    <property type="match status" value="1"/>
</dbReference>
<evidence type="ECO:0000256" key="1">
    <source>
        <dbReference type="ARBA" id="ARBA00023125"/>
    </source>
</evidence>
<dbReference type="InterPro" id="IPR036271">
    <property type="entry name" value="Tet_transcr_reg_TetR-rel_C_sf"/>
</dbReference>
<keyword evidence="6" id="KW-1185">Reference proteome</keyword>
<evidence type="ECO:0000256" key="2">
    <source>
        <dbReference type="PROSITE-ProRule" id="PRU00335"/>
    </source>
</evidence>
<dbReference type="Pfam" id="PF00440">
    <property type="entry name" value="TetR_N"/>
    <property type="match status" value="1"/>
</dbReference>
<feature type="compositionally biased region" description="Basic and acidic residues" evidence="3">
    <location>
        <begin position="1"/>
        <end position="11"/>
    </location>
</feature>
<evidence type="ECO:0000313" key="6">
    <source>
        <dbReference type="Proteomes" id="UP000051870"/>
    </source>
</evidence>
<accession>A0A0P1I657</accession>
<dbReference type="STRING" id="1715693.PH7735_01472"/>
<dbReference type="GO" id="GO:0003700">
    <property type="term" value="F:DNA-binding transcription factor activity"/>
    <property type="evidence" value="ECO:0007669"/>
    <property type="project" value="TreeGrafter"/>
</dbReference>
<reference evidence="6" key="1">
    <citation type="submission" date="2015-09" db="EMBL/GenBank/DDBJ databases">
        <authorList>
            <person name="Rodrigo-Torres Lidia"/>
            <person name="Arahal R.David."/>
        </authorList>
    </citation>
    <scope>NUCLEOTIDE SEQUENCE [LARGE SCALE GENOMIC DNA]</scope>
    <source>
        <strain evidence="6">CECT 7735</strain>
    </source>
</reference>
<proteinExistence type="predicted"/>
<dbReference type="PANTHER" id="PTHR30055:SF181">
    <property type="entry name" value="BLR6905 PROTEIN"/>
    <property type="match status" value="1"/>
</dbReference>
<dbReference type="Gene3D" id="1.10.357.10">
    <property type="entry name" value="Tetracycline Repressor, domain 2"/>
    <property type="match status" value="1"/>
</dbReference>
<protein>
    <submittedName>
        <fullName evidence="5">HTH-type transcriptional repressor AcnR</fullName>
    </submittedName>
</protein>